<feature type="transmembrane region" description="Helical" evidence="1">
    <location>
        <begin position="74"/>
        <end position="95"/>
    </location>
</feature>
<proteinExistence type="predicted"/>
<sequence>MKEVLEIEKRSVKHMKLRMPLFFFSVYIIYSFNDKLLLKWLHNSGLRTLIYGLLLFVAFFIIEKSGAANKKVSLPIGIFVMILGFLLIISITLIMD</sequence>
<evidence type="ECO:0000313" key="3">
    <source>
        <dbReference type="Proteomes" id="UP001157114"/>
    </source>
</evidence>
<organism evidence="2 3">
    <name type="scientific">Paenibacillus glycanilyticus</name>
    <dbReference type="NCBI Taxonomy" id="126569"/>
    <lineage>
        <taxon>Bacteria</taxon>
        <taxon>Bacillati</taxon>
        <taxon>Bacillota</taxon>
        <taxon>Bacilli</taxon>
        <taxon>Bacillales</taxon>
        <taxon>Paenibacillaceae</taxon>
        <taxon>Paenibacillus</taxon>
    </lineage>
</organism>
<comment type="caution">
    <text evidence="2">The sequence shown here is derived from an EMBL/GenBank/DDBJ whole genome shotgun (WGS) entry which is preliminary data.</text>
</comment>
<protein>
    <submittedName>
        <fullName evidence="2">Uncharacterized protein</fullName>
    </submittedName>
</protein>
<feature type="transmembrane region" description="Helical" evidence="1">
    <location>
        <begin position="21"/>
        <end position="38"/>
    </location>
</feature>
<keyword evidence="1" id="KW-0472">Membrane</keyword>
<accession>A0ABQ6GKV6</accession>
<reference evidence="2 3" key="1">
    <citation type="submission" date="2023-03" db="EMBL/GenBank/DDBJ databases">
        <title>Draft genome sequence of the bacteria which degrade cell wall of Tricholomamatutake.</title>
        <authorList>
            <person name="Konishi Y."/>
            <person name="Fukuta Y."/>
            <person name="Shirasaka N."/>
        </authorList>
    </citation>
    <scope>NUCLEOTIDE SEQUENCE [LARGE SCALE GENOMIC DNA]</scope>
    <source>
        <strain evidence="3">mu1</strain>
    </source>
</reference>
<dbReference type="EMBL" id="BSSQ01000015">
    <property type="protein sequence ID" value="GLX69667.1"/>
    <property type="molecule type" value="Genomic_DNA"/>
</dbReference>
<keyword evidence="1" id="KW-1133">Transmembrane helix</keyword>
<evidence type="ECO:0000313" key="2">
    <source>
        <dbReference type="EMBL" id="GLX69667.1"/>
    </source>
</evidence>
<name>A0ABQ6GKV6_9BACL</name>
<keyword evidence="3" id="KW-1185">Reference proteome</keyword>
<dbReference type="Proteomes" id="UP001157114">
    <property type="component" value="Unassembled WGS sequence"/>
</dbReference>
<gene>
    <name evidence="2" type="ORF">MU1_40120</name>
</gene>
<feature type="transmembrane region" description="Helical" evidence="1">
    <location>
        <begin position="44"/>
        <end position="62"/>
    </location>
</feature>
<keyword evidence="1" id="KW-0812">Transmembrane</keyword>
<evidence type="ECO:0000256" key="1">
    <source>
        <dbReference type="SAM" id="Phobius"/>
    </source>
</evidence>